<keyword evidence="1" id="KW-1185">Reference proteome</keyword>
<name>A0A1I7YHU9_9BILA</name>
<dbReference type="WBParaSite" id="L893_g16534.t1">
    <property type="protein sequence ID" value="L893_g16534.t1"/>
    <property type="gene ID" value="L893_g16534"/>
</dbReference>
<reference evidence="2" key="1">
    <citation type="submission" date="2016-11" db="UniProtKB">
        <authorList>
            <consortium name="WormBaseParasite"/>
        </authorList>
    </citation>
    <scope>IDENTIFICATION</scope>
</reference>
<sequence length="79" mass="8543">MRNAVDVEGDGDCGFRTISFLISGTEGNHAVIRKAVCDLILKRTSTWINLITGGCEEPTSNGTLLVPYSSTSEYLSFVN</sequence>
<dbReference type="AlphaFoldDB" id="A0A1I7YHU9"/>
<organism evidence="1 2">
    <name type="scientific">Steinernema glaseri</name>
    <dbReference type="NCBI Taxonomy" id="37863"/>
    <lineage>
        <taxon>Eukaryota</taxon>
        <taxon>Metazoa</taxon>
        <taxon>Ecdysozoa</taxon>
        <taxon>Nematoda</taxon>
        <taxon>Chromadorea</taxon>
        <taxon>Rhabditida</taxon>
        <taxon>Tylenchina</taxon>
        <taxon>Panagrolaimomorpha</taxon>
        <taxon>Strongyloidoidea</taxon>
        <taxon>Steinernematidae</taxon>
        <taxon>Steinernema</taxon>
    </lineage>
</organism>
<protein>
    <submittedName>
        <fullName evidence="2">OTU domain-containing protein</fullName>
    </submittedName>
</protein>
<proteinExistence type="predicted"/>
<evidence type="ECO:0000313" key="2">
    <source>
        <dbReference type="WBParaSite" id="L893_g16534.t1"/>
    </source>
</evidence>
<dbReference type="Gene3D" id="3.90.70.80">
    <property type="match status" value="1"/>
</dbReference>
<evidence type="ECO:0000313" key="1">
    <source>
        <dbReference type="Proteomes" id="UP000095287"/>
    </source>
</evidence>
<accession>A0A1I7YHU9</accession>
<dbReference type="Proteomes" id="UP000095287">
    <property type="component" value="Unplaced"/>
</dbReference>